<organism evidence="2 3">
    <name type="scientific">Sphingobium yanoikuyae</name>
    <name type="common">Sphingomonas yanoikuyae</name>
    <dbReference type="NCBI Taxonomy" id="13690"/>
    <lineage>
        <taxon>Bacteria</taxon>
        <taxon>Pseudomonadati</taxon>
        <taxon>Pseudomonadota</taxon>
        <taxon>Alphaproteobacteria</taxon>
        <taxon>Sphingomonadales</taxon>
        <taxon>Sphingomonadaceae</taxon>
        <taxon>Sphingobium</taxon>
    </lineage>
</organism>
<sequence length="88" mass="9975">MEPSSTFCRAQEAIHRDRADRAALENVRAIARRAADAWGTEAVFAERREARREKARAIADTARSQSKQEISEEEWLLSDNPDRGFANS</sequence>
<dbReference type="AlphaFoldDB" id="A0AA42X4K4"/>
<dbReference type="Proteomes" id="UP001162318">
    <property type="component" value="Unassembled WGS sequence"/>
</dbReference>
<evidence type="ECO:0000256" key="1">
    <source>
        <dbReference type="SAM" id="MobiDB-lite"/>
    </source>
</evidence>
<accession>A0AA42X4K4</accession>
<dbReference type="EMBL" id="JAOCKX010000109">
    <property type="protein sequence ID" value="MDH2135304.1"/>
    <property type="molecule type" value="Genomic_DNA"/>
</dbReference>
<evidence type="ECO:0000313" key="3">
    <source>
        <dbReference type="Proteomes" id="UP001162318"/>
    </source>
</evidence>
<name>A0AA42X4K4_SPHYA</name>
<proteinExistence type="predicted"/>
<comment type="caution">
    <text evidence="2">The sequence shown here is derived from an EMBL/GenBank/DDBJ whole genome shotgun (WGS) entry which is preliminary data.</text>
</comment>
<dbReference type="RefSeq" id="WP_279731813.1">
    <property type="nucleotide sequence ID" value="NZ_JAOCKX010000109.1"/>
</dbReference>
<feature type="region of interest" description="Disordered" evidence="1">
    <location>
        <begin position="56"/>
        <end position="88"/>
    </location>
</feature>
<reference evidence="2" key="1">
    <citation type="submission" date="2022-09" db="EMBL/GenBank/DDBJ databases">
        <title>Intensive care unit water sources are persistently colonized with multi-drug resistant bacteria and are the site of extensive horizontal gene transfer of antibiotic resistance genes.</title>
        <authorList>
            <person name="Diorio-Toth L."/>
        </authorList>
    </citation>
    <scope>NUCLEOTIDE SEQUENCE</scope>
    <source>
        <strain evidence="2">GD03659</strain>
    </source>
</reference>
<evidence type="ECO:0000313" key="2">
    <source>
        <dbReference type="EMBL" id="MDH2135304.1"/>
    </source>
</evidence>
<protein>
    <submittedName>
        <fullName evidence="2">Uncharacterized protein</fullName>
    </submittedName>
</protein>
<gene>
    <name evidence="2" type="ORF">N5J77_29735</name>
</gene>